<protein>
    <submittedName>
        <fullName evidence="3">Uncharacterized protein</fullName>
    </submittedName>
</protein>
<evidence type="ECO:0000256" key="1">
    <source>
        <dbReference type="SAM" id="MobiDB-lite"/>
    </source>
</evidence>
<feature type="signal peptide" evidence="2">
    <location>
        <begin position="1"/>
        <end position="19"/>
    </location>
</feature>
<sequence>MSINLLMVLICQLVSITLRVTKKTHPTNHTSHDKLPRCENVEERNNPHTCP</sequence>
<organism evidence="3 4">
    <name type="scientific">Acorus gramineus</name>
    <name type="common">Dwarf sweet flag</name>
    <dbReference type="NCBI Taxonomy" id="55184"/>
    <lineage>
        <taxon>Eukaryota</taxon>
        <taxon>Viridiplantae</taxon>
        <taxon>Streptophyta</taxon>
        <taxon>Embryophyta</taxon>
        <taxon>Tracheophyta</taxon>
        <taxon>Spermatophyta</taxon>
        <taxon>Magnoliopsida</taxon>
        <taxon>Liliopsida</taxon>
        <taxon>Acoraceae</taxon>
        <taxon>Acorus</taxon>
    </lineage>
</organism>
<dbReference type="AlphaFoldDB" id="A0AAV9A982"/>
<reference evidence="3" key="1">
    <citation type="journal article" date="2023" name="Nat. Commun.">
        <title>Diploid and tetraploid genomes of Acorus and the evolution of monocots.</title>
        <authorList>
            <person name="Ma L."/>
            <person name="Liu K.W."/>
            <person name="Li Z."/>
            <person name="Hsiao Y.Y."/>
            <person name="Qi Y."/>
            <person name="Fu T."/>
            <person name="Tang G.D."/>
            <person name="Zhang D."/>
            <person name="Sun W.H."/>
            <person name="Liu D.K."/>
            <person name="Li Y."/>
            <person name="Chen G.Z."/>
            <person name="Liu X.D."/>
            <person name="Liao X.Y."/>
            <person name="Jiang Y.T."/>
            <person name="Yu X."/>
            <person name="Hao Y."/>
            <person name="Huang J."/>
            <person name="Zhao X.W."/>
            <person name="Ke S."/>
            <person name="Chen Y.Y."/>
            <person name="Wu W.L."/>
            <person name="Hsu J.L."/>
            <person name="Lin Y.F."/>
            <person name="Huang M.D."/>
            <person name="Li C.Y."/>
            <person name="Huang L."/>
            <person name="Wang Z.W."/>
            <person name="Zhao X."/>
            <person name="Zhong W.Y."/>
            <person name="Peng D.H."/>
            <person name="Ahmad S."/>
            <person name="Lan S."/>
            <person name="Zhang J.S."/>
            <person name="Tsai W.C."/>
            <person name="Van de Peer Y."/>
            <person name="Liu Z.J."/>
        </authorList>
    </citation>
    <scope>NUCLEOTIDE SEQUENCE</scope>
    <source>
        <strain evidence="3">SCP</strain>
    </source>
</reference>
<keyword evidence="4" id="KW-1185">Reference proteome</keyword>
<keyword evidence="2" id="KW-0732">Signal</keyword>
<feature type="chain" id="PRO_5043653478" evidence="2">
    <location>
        <begin position="20"/>
        <end position="51"/>
    </location>
</feature>
<dbReference type="EMBL" id="JAUJYN010000011">
    <property type="protein sequence ID" value="KAK1260737.1"/>
    <property type="molecule type" value="Genomic_DNA"/>
</dbReference>
<evidence type="ECO:0000256" key="2">
    <source>
        <dbReference type="SAM" id="SignalP"/>
    </source>
</evidence>
<gene>
    <name evidence="3" type="ORF">QJS04_geneDACA021973</name>
</gene>
<comment type="caution">
    <text evidence="3">The sequence shown here is derived from an EMBL/GenBank/DDBJ whole genome shotgun (WGS) entry which is preliminary data.</text>
</comment>
<evidence type="ECO:0000313" key="3">
    <source>
        <dbReference type="EMBL" id="KAK1260737.1"/>
    </source>
</evidence>
<feature type="compositionally biased region" description="Basic and acidic residues" evidence="1">
    <location>
        <begin position="30"/>
        <end position="51"/>
    </location>
</feature>
<feature type="region of interest" description="Disordered" evidence="1">
    <location>
        <begin position="22"/>
        <end position="51"/>
    </location>
</feature>
<name>A0AAV9A982_ACOGR</name>
<accession>A0AAV9A982</accession>
<dbReference type="Proteomes" id="UP001179952">
    <property type="component" value="Unassembled WGS sequence"/>
</dbReference>
<reference evidence="3" key="2">
    <citation type="submission" date="2023-06" db="EMBL/GenBank/DDBJ databases">
        <authorList>
            <person name="Ma L."/>
            <person name="Liu K.-W."/>
            <person name="Li Z."/>
            <person name="Hsiao Y.-Y."/>
            <person name="Qi Y."/>
            <person name="Fu T."/>
            <person name="Tang G."/>
            <person name="Zhang D."/>
            <person name="Sun W.-H."/>
            <person name="Liu D.-K."/>
            <person name="Li Y."/>
            <person name="Chen G.-Z."/>
            <person name="Liu X.-D."/>
            <person name="Liao X.-Y."/>
            <person name="Jiang Y.-T."/>
            <person name="Yu X."/>
            <person name="Hao Y."/>
            <person name="Huang J."/>
            <person name="Zhao X.-W."/>
            <person name="Ke S."/>
            <person name="Chen Y.-Y."/>
            <person name="Wu W.-L."/>
            <person name="Hsu J.-L."/>
            <person name="Lin Y.-F."/>
            <person name="Huang M.-D."/>
            <person name="Li C.-Y."/>
            <person name="Huang L."/>
            <person name="Wang Z.-W."/>
            <person name="Zhao X."/>
            <person name="Zhong W.-Y."/>
            <person name="Peng D.-H."/>
            <person name="Ahmad S."/>
            <person name="Lan S."/>
            <person name="Zhang J.-S."/>
            <person name="Tsai W.-C."/>
            <person name="Van De Peer Y."/>
            <person name="Liu Z.-J."/>
        </authorList>
    </citation>
    <scope>NUCLEOTIDE SEQUENCE</scope>
    <source>
        <strain evidence="3">SCP</strain>
        <tissue evidence="3">Leaves</tissue>
    </source>
</reference>
<evidence type="ECO:0000313" key="4">
    <source>
        <dbReference type="Proteomes" id="UP001179952"/>
    </source>
</evidence>
<proteinExistence type="predicted"/>